<dbReference type="InterPro" id="IPR003593">
    <property type="entry name" value="AAA+_ATPase"/>
</dbReference>
<dbReference type="InterPro" id="IPR027417">
    <property type="entry name" value="P-loop_NTPase"/>
</dbReference>
<sequence length="353" mass="38971">MPDTHSTQFAAELVSLKSQISGAKLPPDLSVKALDMLSRLERMVDTGVYSAEYDRSAHYINWITHLPWGIYTQDKLDITQAASAMNASHYGMIETKDRILEYLATLKLRASQGGETSPRAPAIFLVGLVGTGKTTFAYSLANTLGRKLARIPFGGLGSARDLRGKSRLFAEAEPGAIVKAIRDAGSMNPIILLDEIDRVGVEERADIMGVLVELLDPTQNNRFLDHYLDYPLDLSQVLFVATANNTTNVATAVLDRLEIIQMPSYTDEEKTHISQDFLLPKALKDAGLLASQLTIDPAVWPVVTRPLGYDAGIRTLERTINALTRRVAREVVEGKAQTVKIDMANYKQYMKAY</sequence>
<reference evidence="2 3" key="1">
    <citation type="journal article" date="2016" name="Nat. Commun.">
        <title>Thousands of microbial genomes shed light on interconnected biogeochemical processes in an aquifer system.</title>
        <authorList>
            <person name="Anantharaman K."/>
            <person name="Brown C.T."/>
            <person name="Hug L.A."/>
            <person name="Sharon I."/>
            <person name="Castelle C.J."/>
            <person name="Probst A.J."/>
            <person name="Thomas B.C."/>
            <person name="Singh A."/>
            <person name="Wilkins M.J."/>
            <person name="Karaoz U."/>
            <person name="Brodie E.L."/>
            <person name="Williams K.H."/>
            <person name="Hubbard S.S."/>
            <person name="Banfield J.F."/>
        </authorList>
    </citation>
    <scope>NUCLEOTIDE SEQUENCE [LARGE SCALE GENOMIC DNA]</scope>
</reference>
<gene>
    <name evidence="2" type="ORF">A2228_02930</name>
</gene>
<dbReference type="Proteomes" id="UP000176191">
    <property type="component" value="Unassembled WGS sequence"/>
</dbReference>
<dbReference type="Gene3D" id="1.10.8.60">
    <property type="match status" value="1"/>
</dbReference>
<dbReference type="EMBL" id="MFAK01000013">
    <property type="protein sequence ID" value="OGD75196.1"/>
    <property type="molecule type" value="Genomic_DNA"/>
</dbReference>
<dbReference type="PANTHER" id="PTHR43718">
    <property type="entry name" value="LON PROTEASE"/>
    <property type="match status" value="1"/>
</dbReference>
<dbReference type="Pfam" id="PF00004">
    <property type="entry name" value="AAA"/>
    <property type="match status" value="1"/>
</dbReference>
<dbReference type="AlphaFoldDB" id="A0A1F5F6I6"/>
<evidence type="ECO:0000313" key="2">
    <source>
        <dbReference type="EMBL" id="OGD75196.1"/>
    </source>
</evidence>
<evidence type="ECO:0000259" key="1">
    <source>
        <dbReference type="SMART" id="SM00382"/>
    </source>
</evidence>
<dbReference type="Pfam" id="PF22667">
    <property type="entry name" value="Lon_lid"/>
    <property type="match status" value="1"/>
</dbReference>
<protein>
    <recommendedName>
        <fullName evidence="1">AAA+ ATPase domain-containing protein</fullName>
    </recommendedName>
</protein>
<dbReference type="GO" id="GO:0016887">
    <property type="term" value="F:ATP hydrolysis activity"/>
    <property type="evidence" value="ECO:0007669"/>
    <property type="project" value="InterPro"/>
</dbReference>
<accession>A0A1F5F6I6</accession>
<dbReference type="Gene3D" id="3.40.50.300">
    <property type="entry name" value="P-loop containing nucleotide triphosphate hydrolases"/>
    <property type="match status" value="1"/>
</dbReference>
<dbReference type="GO" id="GO:0004176">
    <property type="term" value="F:ATP-dependent peptidase activity"/>
    <property type="evidence" value="ECO:0007669"/>
    <property type="project" value="InterPro"/>
</dbReference>
<proteinExistence type="predicted"/>
<organism evidence="2 3">
    <name type="scientific">Candidatus Collierbacteria bacterium RIFOXYA2_FULL_46_10</name>
    <dbReference type="NCBI Taxonomy" id="1817726"/>
    <lineage>
        <taxon>Bacteria</taxon>
        <taxon>Candidatus Collieribacteriota</taxon>
    </lineage>
</organism>
<feature type="domain" description="AAA+ ATPase" evidence="1">
    <location>
        <begin position="119"/>
        <end position="263"/>
    </location>
</feature>
<evidence type="ECO:0000313" key="3">
    <source>
        <dbReference type="Proteomes" id="UP000176191"/>
    </source>
</evidence>
<dbReference type="PANTHER" id="PTHR43718:SF2">
    <property type="entry name" value="LON PROTEASE HOMOLOG, MITOCHONDRIAL"/>
    <property type="match status" value="1"/>
</dbReference>
<dbReference type="InterPro" id="IPR003959">
    <property type="entry name" value="ATPase_AAA_core"/>
</dbReference>
<comment type="caution">
    <text evidence="2">The sequence shown here is derived from an EMBL/GenBank/DDBJ whole genome shotgun (WGS) entry which is preliminary data.</text>
</comment>
<dbReference type="SMART" id="SM00382">
    <property type="entry name" value="AAA"/>
    <property type="match status" value="1"/>
</dbReference>
<dbReference type="SUPFAM" id="SSF52540">
    <property type="entry name" value="P-loop containing nucleoside triphosphate hydrolases"/>
    <property type="match status" value="1"/>
</dbReference>
<name>A0A1F5F6I6_9BACT</name>
<dbReference type="InterPro" id="IPR027065">
    <property type="entry name" value="Lon_Prtase"/>
</dbReference>
<dbReference type="GO" id="GO:0004252">
    <property type="term" value="F:serine-type endopeptidase activity"/>
    <property type="evidence" value="ECO:0007669"/>
    <property type="project" value="InterPro"/>
</dbReference>
<dbReference type="InterPro" id="IPR054594">
    <property type="entry name" value="Lon_lid"/>
</dbReference>
<dbReference type="GO" id="GO:0005524">
    <property type="term" value="F:ATP binding"/>
    <property type="evidence" value="ECO:0007669"/>
    <property type="project" value="InterPro"/>
</dbReference>
<dbReference type="GO" id="GO:0006515">
    <property type="term" value="P:protein quality control for misfolded or incompletely synthesized proteins"/>
    <property type="evidence" value="ECO:0007669"/>
    <property type="project" value="TreeGrafter"/>
</dbReference>